<dbReference type="InterPro" id="IPR001611">
    <property type="entry name" value="Leu-rich_rpt"/>
</dbReference>
<feature type="compositionally biased region" description="Basic and acidic residues" evidence="3">
    <location>
        <begin position="904"/>
        <end position="917"/>
    </location>
</feature>
<evidence type="ECO:0000256" key="2">
    <source>
        <dbReference type="ARBA" id="ARBA00022737"/>
    </source>
</evidence>
<dbReference type="SUPFAM" id="SSF52075">
    <property type="entry name" value="Outer arm dynein light chain 1"/>
    <property type="match status" value="1"/>
</dbReference>
<dbReference type="PROSITE" id="PS50195">
    <property type="entry name" value="PX"/>
    <property type="match status" value="1"/>
</dbReference>
<dbReference type="Gene3D" id="3.80.10.10">
    <property type="entry name" value="Ribonuclease Inhibitor"/>
    <property type="match status" value="2"/>
</dbReference>
<dbReference type="InterPro" id="IPR032675">
    <property type="entry name" value="LRR_dom_sf"/>
</dbReference>
<dbReference type="Pfam" id="PF00787">
    <property type="entry name" value="PX"/>
    <property type="match status" value="1"/>
</dbReference>
<evidence type="ECO:0000259" key="4">
    <source>
        <dbReference type="PROSITE" id="PS50195"/>
    </source>
</evidence>
<sequence>MAQFGKDLETFNAQRTVKIVGSETNEHYTVYILKVYVSPYTWTVRHRYSDFHELHEKLMSICKLDKNLLPGKKLFGNQTESFIKKRQNDLEVYIQTILYSFAQKLPHPLASFLHFEKYEIHGITQSMAEELYHRGDILLQNREVYNATPLQLYSLTERLKLPEPTCESGDVKKDIGHILDFITRLKNLKVHSGEQVGTSDIDMNKLKFDLTLFKSLQSLTLVKCNWQYIEGLETVKQTLNTIKVHYTIGAIRDIVLQDVPSWREEDGTLIVSYWEQIIRADFSNNSIRAIDDSVQLMPKIEQLNLSHNQIECIQHLQWLSGMTSLDLSYNLIVSQEALHTKLGNLKTLNLAGNKLDTLQGFSKLFCLETLDVSHNQISQVEDVQSVCSLPCLENLLLIGNPVTIVLDYRTRTLAMFGDRVNEVTLDKEKASQKELDTVAVLQAIQKSKDRSTRKVAREAQVSESSLSDGSSISIISATSQSTSDLNASSSNKAQQQWIVPEDDELKRMVELKLSEEDEGQIFISDHPNSLSVDTSQVNLSSSQDFTDSSSSQNMEPDRVENNFYPAPLHSEEPIPNVKKLNISSLPGIAHQKFTSWLHRRLFGEESEDMYLQEKLVNIMWCNIVQYSKQENLLPVCVVMTERRIFILLLSGKDSGFPEVPGMETFYVLPLSNIQQVLVGVCYSYIRLEEAFVGSVGTFALLMPDSDSGKAFYDELCSLFGKEKDSGELDVINCSQNSDLTQQIFDMEEENGLCTGRIAFACHGRNPGSATLSYLLISENYIYIIKENFLFWPKPTFEVSAFEKGEKFEILKQYSVEAKISEIREITLYCSVSKACAENHISHKSDNLAQVFSPSGSKVPGIEFIYSGLSVTFHELLGTHKFDFFFPSKKAGNMFLDRMTNLREEHAHRMSPSTREEPEGGNESADSLDLQNQNQNQLEQDWPDNSALDECADSWEREDIVGELGSSIPGRETLEYGKISVEGERKVRSKSEVVFPVTLHSPDGEQHLPIYTWSYLTPELSKYLKSCLDNCNLLKPLSDTLKHIKSLSGEALVQHFHQCFVPVGIEGEELHHVLWSNVVPYTNPNTEVVTLIMLSNRAVYLVSDWCLQQSHSLGRPSWQTHARHVSDSMIGFQTRTVDKHHSAGILCSTEKNIVKPYKILEFSQICQVNVGLFDQCVRLTGDSPESVFTIVTRDPVSTSTFIKNLSTMLSLSMSSPMLDKSSCDLEQDFYKAFHKRTKTTIEGMEYVHPSKVKFCYPGDEAVTDLLFIINEHLKLMSLRAGKDHILMYVLGYLKHHVRPVDATRTLEPQSIILTNDCVCFVAEDVVSYPLPDFVRGLPVRPRQKVMEIRKIEYLKRLQVTSTNSREITLVFSDEKEDLVLVQDHYSLKKKTYGRKSPPEVAFTCCIECEKEFNKFVQFFKVQWKEKHNGNELPVEVE</sequence>
<dbReference type="PROSITE" id="PS51450">
    <property type="entry name" value="LRR"/>
    <property type="match status" value="3"/>
</dbReference>
<feature type="domain" description="PX" evidence="4">
    <location>
        <begin position="9"/>
        <end position="119"/>
    </location>
</feature>
<dbReference type="PANTHER" id="PTHR15454:SF35">
    <property type="entry name" value="NISCHARIN"/>
    <property type="match status" value="1"/>
</dbReference>
<dbReference type="InterPro" id="IPR001683">
    <property type="entry name" value="PX_dom"/>
</dbReference>
<comment type="caution">
    <text evidence="5">The sequence shown here is derived from an EMBL/GenBank/DDBJ whole genome shotgun (WGS) entry which is preliminary data.</text>
</comment>
<reference evidence="5 6" key="1">
    <citation type="submission" date="2024-11" db="EMBL/GenBank/DDBJ databases">
        <title>Chromosome-level genome assembly of the freshwater bivalve Anodonta woodiana.</title>
        <authorList>
            <person name="Chen X."/>
        </authorList>
    </citation>
    <scope>NUCLEOTIDE SEQUENCE [LARGE SCALE GENOMIC DNA]</scope>
    <source>
        <strain evidence="5">MN2024</strain>
        <tissue evidence="5">Gills</tissue>
    </source>
</reference>
<dbReference type="Pfam" id="PF25625">
    <property type="entry name" value="PH_NISCH_C"/>
    <property type="match status" value="1"/>
</dbReference>
<dbReference type="InterPro" id="IPR003591">
    <property type="entry name" value="Leu-rich_rpt_typical-subtyp"/>
</dbReference>
<feature type="region of interest" description="Disordered" evidence="3">
    <location>
        <begin position="533"/>
        <end position="558"/>
    </location>
</feature>
<keyword evidence="2" id="KW-0677">Repeat</keyword>
<evidence type="ECO:0000313" key="5">
    <source>
        <dbReference type="EMBL" id="KAL3852935.1"/>
    </source>
</evidence>
<evidence type="ECO:0000313" key="6">
    <source>
        <dbReference type="Proteomes" id="UP001634394"/>
    </source>
</evidence>
<evidence type="ECO:0000256" key="1">
    <source>
        <dbReference type="ARBA" id="ARBA00022614"/>
    </source>
</evidence>
<feature type="region of interest" description="Disordered" evidence="3">
    <location>
        <begin position="904"/>
        <end position="927"/>
    </location>
</feature>
<keyword evidence="1" id="KW-0433">Leucine-rich repeat</keyword>
<keyword evidence="6" id="KW-1185">Reference proteome</keyword>
<dbReference type="FunFam" id="3.30.1520.10:FF:000020">
    <property type="entry name" value="nischarin isoform X1"/>
    <property type="match status" value="1"/>
</dbReference>
<dbReference type="PANTHER" id="PTHR15454">
    <property type="entry name" value="NISCHARIN RELATED"/>
    <property type="match status" value="1"/>
</dbReference>
<gene>
    <name evidence="5" type="ORF">ACJMK2_016540</name>
</gene>
<dbReference type="EMBL" id="JBJQND010000015">
    <property type="protein sequence ID" value="KAL3852935.1"/>
    <property type="molecule type" value="Genomic_DNA"/>
</dbReference>
<dbReference type="Pfam" id="PF13855">
    <property type="entry name" value="LRR_8"/>
    <property type="match status" value="1"/>
</dbReference>
<proteinExistence type="predicted"/>
<dbReference type="SMART" id="SM00312">
    <property type="entry name" value="PX"/>
    <property type="match status" value="1"/>
</dbReference>
<protein>
    <recommendedName>
        <fullName evidence="4">PX domain-containing protein</fullName>
    </recommendedName>
</protein>
<dbReference type="Gene3D" id="3.30.1520.10">
    <property type="entry name" value="Phox-like domain"/>
    <property type="match status" value="1"/>
</dbReference>
<evidence type="ECO:0000256" key="3">
    <source>
        <dbReference type="SAM" id="MobiDB-lite"/>
    </source>
</evidence>
<dbReference type="SMART" id="SM00369">
    <property type="entry name" value="LRR_TYP"/>
    <property type="match status" value="3"/>
</dbReference>
<name>A0ABD3UU26_SINWO</name>
<dbReference type="SUPFAM" id="SSF64268">
    <property type="entry name" value="PX domain"/>
    <property type="match status" value="1"/>
</dbReference>
<feature type="compositionally biased region" description="Low complexity" evidence="3">
    <location>
        <begin position="540"/>
        <end position="552"/>
    </location>
</feature>
<dbReference type="SMART" id="SM00365">
    <property type="entry name" value="LRR_SD22"/>
    <property type="match status" value="4"/>
</dbReference>
<dbReference type="InterPro" id="IPR036871">
    <property type="entry name" value="PX_dom_sf"/>
</dbReference>
<dbReference type="InterPro" id="IPR057714">
    <property type="entry name" value="PH_NISCH_C"/>
</dbReference>
<dbReference type="Proteomes" id="UP001634394">
    <property type="component" value="Unassembled WGS sequence"/>
</dbReference>
<organism evidence="5 6">
    <name type="scientific">Sinanodonta woodiana</name>
    <name type="common">Chinese pond mussel</name>
    <name type="synonym">Anodonta woodiana</name>
    <dbReference type="NCBI Taxonomy" id="1069815"/>
    <lineage>
        <taxon>Eukaryota</taxon>
        <taxon>Metazoa</taxon>
        <taxon>Spiralia</taxon>
        <taxon>Lophotrochozoa</taxon>
        <taxon>Mollusca</taxon>
        <taxon>Bivalvia</taxon>
        <taxon>Autobranchia</taxon>
        <taxon>Heteroconchia</taxon>
        <taxon>Palaeoheterodonta</taxon>
        <taxon>Unionida</taxon>
        <taxon>Unionoidea</taxon>
        <taxon>Unionidae</taxon>
        <taxon>Unioninae</taxon>
        <taxon>Sinanodonta</taxon>
    </lineage>
</organism>
<accession>A0ABD3UU26</accession>